<comment type="pathway">
    <text evidence="1">Carbohydrate degradation; glycolysis; D-glyceraldehyde 3-phosphate and glycerone phosphate from D-glucose: step 1/4.</text>
</comment>
<comment type="pathway">
    <text evidence="2">Carbohydrate metabolism; hexose metabolism.</text>
</comment>
<feature type="domain" description="Hexokinase N-terminal" evidence="12">
    <location>
        <begin position="27"/>
        <end position="220"/>
    </location>
</feature>
<comment type="catalytic activity">
    <reaction evidence="9">
        <text>a D-hexose + ATP = a D-hexose 6-phosphate + ADP + H(+)</text>
        <dbReference type="Rhea" id="RHEA:22740"/>
        <dbReference type="ChEBI" id="CHEBI:4194"/>
        <dbReference type="ChEBI" id="CHEBI:15378"/>
        <dbReference type="ChEBI" id="CHEBI:30616"/>
        <dbReference type="ChEBI" id="CHEBI:229467"/>
        <dbReference type="ChEBI" id="CHEBI:456216"/>
        <dbReference type="EC" id="2.7.1.1"/>
    </reaction>
    <physiologicalReaction direction="left-to-right" evidence="9">
        <dbReference type="Rhea" id="RHEA:22741"/>
    </physiologicalReaction>
</comment>
<evidence type="ECO:0000256" key="5">
    <source>
        <dbReference type="ARBA" id="ARBA00022741"/>
    </source>
</evidence>
<organism evidence="14 15">
    <name type="scientific">Umbelopsis vinacea</name>
    <dbReference type="NCBI Taxonomy" id="44442"/>
    <lineage>
        <taxon>Eukaryota</taxon>
        <taxon>Fungi</taxon>
        <taxon>Fungi incertae sedis</taxon>
        <taxon>Mucoromycota</taxon>
        <taxon>Mucoromycotina</taxon>
        <taxon>Umbelopsidomycetes</taxon>
        <taxon>Umbelopsidales</taxon>
        <taxon>Umbelopsidaceae</taxon>
        <taxon>Umbelopsis</taxon>
    </lineage>
</organism>
<dbReference type="GO" id="GO:0005739">
    <property type="term" value="C:mitochondrion"/>
    <property type="evidence" value="ECO:0007669"/>
    <property type="project" value="TreeGrafter"/>
</dbReference>
<gene>
    <name evidence="14" type="ORF">INT44_002941</name>
</gene>
<dbReference type="InterPro" id="IPR019807">
    <property type="entry name" value="Hexokinase_BS"/>
</dbReference>
<dbReference type="Pfam" id="PF03727">
    <property type="entry name" value="Hexokinase_2"/>
    <property type="match status" value="1"/>
</dbReference>
<evidence type="ECO:0000256" key="11">
    <source>
        <dbReference type="RuleBase" id="RU362007"/>
    </source>
</evidence>
<dbReference type="GO" id="GO:0005524">
    <property type="term" value="F:ATP binding"/>
    <property type="evidence" value="ECO:0007669"/>
    <property type="project" value="UniProtKB-UniRule"/>
</dbReference>
<evidence type="ECO:0000256" key="9">
    <source>
        <dbReference type="ARBA" id="ARBA00044613"/>
    </source>
</evidence>
<accession>A0A8H7Q707</accession>
<evidence type="ECO:0000256" key="4">
    <source>
        <dbReference type="ARBA" id="ARBA00022679"/>
    </source>
</evidence>
<dbReference type="GO" id="GO:0004340">
    <property type="term" value="F:glucokinase activity"/>
    <property type="evidence" value="ECO:0007669"/>
    <property type="project" value="TreeGrafter"/>
</dbReference>
<evidence type="ECO:0000313" key="15">
    <source>
        <dbReference type="Proteomes" id="UP000612746"/>
    </source>
</evidence>
<dbReference type="OrthoDB" id="419537at2759"/>
<evidence type="ECO:0000259" key="12">
    <source>
        <dbReference type="Pfam" id="PF00349"/>
    </source>
</evidence>
<protein>
    <recommendedName>
        <fullName evidence="11">Phosphotransferase</fullName>
        <ecNumber evidence="11">2.7.1.-</ecNumber>
    </recommendedName>
</protein>
<keyword evidence="4 11" id="KW-0808">Transferase</keyword>
<keyword evidence="15" id="KW-1185">Reference proteome</keyword>
<dbReference type="FunFam" id="3.30.420.40:FF:000034">
    <property type="entry name" value="Phosphotransferase"/>
    <property type="match status" value="1"/>
</dbReference>
<dbReference type="Gene3D" id="3.40.367.20">
    <property type="match status" value="1"/>
</dbReference>
<evidence type="ECO:0000256" key="8">
    <source>
        <dbReference type="ARBA" id="ARBA00023152"/>
    </source>
</evidence>
<dbReference type="GO" id="GO:0005829">
    <property type="term" value="C:cytosol"/>
    <property type="evidence" value="ECO:0007669"/>
    <property type="project" value="TreeGrafter"/>
</dbReference>
<keyword evidence="5 11" id="KW-0547">Nucleotide-binding</keyword>
<proteinExistence type="inferred from homology"/>
<dbReference type="GO" id="GO:0008865">
    <property type="term" value="F:fructokinase activity"/>
    <property type="evidence" value="ECO:0007669"/>
    <property type="project" value="TreeGrafter"/>
</dbReference>
<dbReference type="PANTHER" id="PTHR19443:SF30">
    <property type="entry name" value="GLUCOKINASE-1-RELATED"/>
    <property type="match status" value="1"/>
</dbReference>
<comment type="caution">
    <text evidence="14">The sequence shown here is derived from an EMBL/GenBank/DDBJ whole genome shotgun (WGS) entry which is preliminary data.</text>
</comment>
<evidence type="ECO:0000313" key="14">
    <source>
        <dbReference type="EMBL" id="KAG2186715.1"/>
    </source>
</evidence>
<dbReference type="EMBL" id="JAEPRA010000004">
    <property type="protein sequence ID" value="KAG2186715.1"/>
    <property type="molecule type" value="Genomic_DNA"/>
</dbReference>
<dbReference type="UniPathway" id="UPA00109">
    <property type="reaction ID" value="UER00180"/>
</dbReference>
<evidence type="ECO:0000256" key="6">
    <source>
        <dbReference type="ARBA" id="ARBA00022777"/>
    </source>
</evidence>
<dbReference type="GO" id="GO:0001678">
    <property type="term" value="P:intracellular glucose homeostasis"/>
    <property type="evidence" value="ECO:0007669"/>
    <property type="project" value="InterPro"/>
</dbReference>
<evidence type="ECO:0000256" key="2">
    <source>
        <dbReference type="ARBA" id="ARBA00005028"/>
    </source>
</evidence>
<dbReference type="Gene3D" id="3.30.420.40">
    <property type="match status" value="1"/>
</dbReference>
<comment type="similarity">
    <text evidence="3 11">Belongs to the hexokinase family.</text>
</comment>
<dbReference type="Gene3D" id="1.10.287.1250">
    <property type="match status" value="1"/>
</dbReference>
<dbReference type="InterPro" id="IPR022673">
    <property type="entry name" value="Hexokinase_C"/>
</dbReference>
<dbReference type="GO" id="GO:0005536">
    <property type="term" value="F:D-glucose binding"/>
    <property type="evidence" value="ECO:0007669"/>
    <property type="project" value="InterPro"/>
</dbReference>
<keyword evidence="7 11" id="KW-0067">ATP-binding</keyword>
<evidence type="ECO:0000256" key="3">
    <source>
        <dbReference type="ARBA" id="ARBA00009225"/>
    </source>
</evidence>
<evidence type="ECO:0000259" key="13">
    <source>
        <dbReference type="Pfam" id="PF03727"/>
    </source>
</evidence>
<dbReference type="EC" id="2.7.1.-" evidence="11"/>
<evidence type="ECO:0000256" key="1">
    <source>
        <dbReference type="ARBA" id="ARBA00004888"/>
    </source>
</evidence>
<name>A0A8H7Q707_9FUNG</name>
<comment type="catalytic activity">
    <reaction evidence="10">
        <text>D-glucose + ATP = D-glucose 6-phosphate + ADP + H(+)</text>
        <dbReference type="Rhea" id="RHEA:17825"/>
        <dbReference type="ChEBI" id="CHEBI:4167"/>
        <dbReference type="ChEBI" id="CHEBI:15378"/>
        <dbReference type="ChEBI" id="CHEBI:30616"/>
        <dbReference type="ChEBI" id="CHEBI:61548"/>
        <dbReference type="ChEBI" id="CHEBI:456216"/>
        <dbReference type="EC" id="2.7.1.1"/>
    </reaction>
    <physiologicalReaction direction="left-to-right" evidence="10">
        <dbReference type="Rhea" id="RHEA:17826"/>
    </physiologicalReaction>
</comment>
<dbReference type="InterPro" id="IPR022672">
    <property type="entry name" value="Hexokinase_N"/>
</dbReference>
<dbReference type="PANTHER" id="PTHR19443">
    <property type="entry name" value="HEXOKINASE"/>
    <property type="match status" value="1"/>
</dbReference>
<dbReference type="Proteomes" id="UP000612746">
    <property type="component" value="Unassembled WGS sequence"/>
</dbReference>
<dbReference type="Pfam" id="PF00349">
    <property type="entry name" value="Hexokinase_1"/>
    <property type="match status" value="1"/>
</dbReference>
<dbReference type="PROSITE" id="PS00378">
    <property type="entry name" value="HEXOKINASE_1"/>
    <property type="match status" value="1"/>
</dbReference>
<sequence length="469" mass="51691">MSAWLSRKVSAFTIHDVDGSSAQKEAINGIAKEFEVSTENLRTIVKQFNEDMDKGLQRHGATVAMIPSYVQGRPTGKETGKYLALDLGGTNLRVCEVNLLGDSKVTIHQQKFVVSNELKTGEMRHLCDYIADCVDSFLTENGSDKLDNDLQLGFTFSFPVNQTAINRGTLMQWTKGFSCSGAVGKDVVIMLQDSFRRKNLNVHIAAIVNDTVGTLMANGYRDPKSHMGVILGTGTNAAYYETMDKIVKWDQAPTSTKEMAVNMEWGAFDNERRVIHLTTYDNKLDRESINPRLQTYEKLISGMYLGEITRNVLVSLIDRSLLFNGLSSPDLNKQWAFETAYMSTIESDATKDLSDTQHVLESILGLPMTTLVDRQMVKKVCEFVGVRAARVSAAGLAAVLSHSNLVEEGCTIAIDGSVFEFYPNFADNMMAGLKELFGEQIENKVKFALARDGSGLGAAVIAMMAHRAA</sequence>
<dbReference type="AlphaFoldDB" id="A0A8H7Q707"/>
<keyword evidence="6 11" id="KW-0418">Kinase</keyword>
<dbReference type="InterPro" id="IPR001312">
    <property type="entry name" value="Hexokinase"/>
</dbReference>
<dbReference type="GO" id="GO:0006006">
    <property type="term" value="P:glucose metabolic process"/>
    <property type="evidence" value="ECO:0007669"/>
    <property type="project" value="TreeGrafter"/>
</dbReference>
<dbReference type="FunFam" id="3.40.367.20:FF:000005">
    <property type="entry name" value="Phosphotransferase"/>
    <property type="match status" value="1"/>
</dbReference>
<reference evidence="14" key="1">
    <citation type="submission" date="2020-12" db="EMBL/GenBank/DDBJ databases">
        <title>Metabolic potential, ecology and presence of endohyphal bacteria is reflected in genomic diversity of Mucoromycotina.</title>
        <authorList>
            <person name="Muszewska A."/>
            <person name="Okrasinska A."/>
            <person name="Steczkiewicz K."/>
            <person name="Drgas O."/>
            <person name="Orlowska M."/>
            <person name="Perlinska-Lenart U."/>
            <person name="Aleksandrzak-Piekarczyk T."/>
            <person name="Szatraj K."/>
            <person name="Zielenkiewicz U."/>
            <person name="Pilsyk S."/>
            <person name="Malc E."/>
            <person name="Mieczkowski P."/>
            <person name="Kruszewska J.S."/>
            <person name="Biernat P."/>
            <person name="Pawlowska J."/>
        </authorList>
    </citation>
    <scope>NUCLEOTIDE SEQUENCE</scope>
    <source>
        <strain evidence="14">WA0000051536</strain>
    </source>
</reference>
<dbReference type="SUPFAM" id="SSF53067">
    <property type="entry name" value="Actin-like ATPase domain"/>
    <property type="match status" value="2"/>
</dbReference>
<keyword evidence="8 11" id="KW-0324">Glycolysis</keyword>
<dbReference type="PRINTS" id="PR00475">
    <property type="entry name" value="HEXOKINASE"/>
</dbReference>
<dbReference type="PROSITE" id="PS51748">
    <property type="entry name" value="HEXOKINASE_2"/>
    <property type="match status" value="1"/>
</dbReference>
<feature type="domain" description="Hexokinase C-terminal" evidence="13">
    <location>
        <begin position="227"/>
        <end position="464"/>
    </location>
</feature>
<dbReference type="CDD" id="cd24018">
    <property type="entry name" value="ASKHA_NBD_HK_fungi"/>
    <property type="match status" value="1"/>
</dbReference>
<dbReference type="GO" id="GO:0006096">
    <property type="term" value="P:glycolytic process"/>
    <property type="evidence" value="ECO:0007669"/>
    <property type="project" value="UniProtKB-UniPathway"/>
</dbReference>
<dbReference type="InterPro" id="IPR043129">
    <property type="entry name" value="ATPase_NBD"/>
</dbReference>
<evidence type="ECO:0000256" key="10">
    <source>
        <dbReference type="ARBA" id="ARBA00048160"/>
    </source>
</evidence>
<evidence type="ECO:0000256" key="7">
    <source>
        <dbReference type="ARBA" id="ARBA00022840"/>
    </source>
</evidence>